<dbReference type="Gramene" id="XM_028358981.1">
    <property type="protein sequence ID" value="XP_028214782.1"/>
    <property type="gene ID" value="LOC114396809"/>
</dbReference>
<dbReference type="InterPro" id="IPR045272">
    <property type="entry name" value="ANXUR1/2-like"/>
</dbReference>
<dbReference type="GO" id="GO:0004714">
    <property type="term" value="F:transmembrane receptor protein tyrosine kinase activity"/>
    <property type="evidence" value="ECO:0007669"/>
    <property type="project" value="InterPro"/>
</dbReference>
<dbReference type="FunFam" id="1.10.510.10:FF:000920">
    <property type="entry name" value="Receptor-like protein kinase ANXUR2"/>
    <property type="match status" value="1"/>
</dbReference>
<dbReference type="Pfam" id="PF07714">
    <property type="entry name" value="PK_Tyr_Ser-Thr"/>
    <property type="match status" value="1"/>
</dbReference>
<keyword evidence="3" id="KW-0808">Transferase</keyword>
<name>A0A445FYA8_GLYSO</name>
<organism evidence="3 4">
    <name type="scientific">Glycine soja</name>
    <name type="common">Wild soybean</name>
    <dbReference type="NCBI Taxonomy" id="3848"/>
    <lineage>
        <taxon>Eukaryota</taxon>
        <taxon>Viridiplantae</taxon>
        <taxon>Streptophyta</taxon>
        <taxon>Embryophyta</taxon>
        <taxon>Tracheophyta</taxon>
        <taxon>Spermatophyta</taxon>
        <taxon>Magnoliopsida</taxon>
        <taxon>eudicotyledons</taxon>
        <taxon>Gunneridae</taxon>
        <taxon>Pentapetalae</taxon>
        <taxon>rosids</taxon>
        <taxon>fabids</taxon>
        <taxon>Fabales</taxon>
        <taxon>Fabaceae</taxon>
        <taxon>Papilionoideae</taxon>
        <taxon>50 kb inversion clade</taxon>
        <taxon>NPAAA clade</taxon>
        <taxon>indigoferoid/millettioid clade</taxon>
        <taxon>Phaseoleae</taxon>
        <taxon>Glycine</taxon>
        <taxon>Glycine subgen. Soja</taxon>
    </lineage>
</organism>
<evidence type="ECO:0000313" key="3">
    <source>
        <dbReference type="EMBL" id="RZB53912.1"/>
    </source>
</evidence>
<dbReference type="EMBL" id="QZWG01000018">
    <property type="protein sequence ID" value="RZB53912.1"/>
    <property type="molecule type" value="Genomic_DNA"/>
</dbReference>
<dbReference type="SUPFAM" id="SSF56112">
    <property type="entry name" value="Protein kinase-like (PK-like)"/>
    <property type="match status" value="1"/>
</dbReference>
<comment type="caution">
    <text evidence="3">The sequence shown here is derived from an EMBL/GenBank/DDBJ whole genome shotgun (WGS) entry which is preliminary data.</text>
</comment>
<keyword evidence="3" id="KW-0418">Kinase</keyword>
<dbReference type="GO" id="GO:0009506">
    <property type="term" value="C:plasmodesma"/>
    <property type="evidence" value="ECO:0007669"/>
    <property type="project" value="TreeGrafter"/>
</dbReference>
<protein>
    <submittedName>
        <fullName evidence="3">Receptor-like protein kinase ANXUR2</fullName>
    </submittedName>
</protein>
<dbReference type="InterPro" id="IPR000719">
    <property type="entry name" value="Prot_kinase_dom"/>
</dbReference>
<feature type="domain" description="Protein kinase" evidence="2">
    <location>
        <begin position="65"/>
        <end position="333"/>
    </location>
</feature>
<feature type="binding site" evidence="1">
    <location>
        <position position="97"/>
    </location>
    <ligand>
        <name>ATP</name>
        <dbReference type="ChEBI" id="CHEBI:30616"/>
    </ligand>
</feature>
<keyword evidence="3" id="KW-0675">Receptor</keyword>
<accession>A0A445FYA8</accession>
<dbReference type="GO" id="GO:0005886">
    <property type="term" value="C:plasma membrane"/>
    <property type="evidence" value="ECO:0007669"/>
    <property type="project" value="TreeGrafter"/>
</dbReference>
<dbReference type="InterPro" id="IPR011009">
    <property type="entry name" value="Kinase-like_dom_sf"/>
</dbReference>
<dbReference type="FunFam" id="3.30.200.20:FF:000742">
    <property type="entry name" value="Receptor-like protein kinase ANXUR2"/>
    <property type="match status" value="1"/>
</dbReference>
<evidence type="ECO:0000259" key="2">
    <source>
        <dbReference type="PROSITE" id="PS50011"/>
    </source>
</evidence>
<keyword evidence="1" id="KW-0067">ATP-binding</keyword>
<evidence type="ECO:0000313" key="4">
    <source>
        <dbReference type="Proteomes" id="UP000289340"/>
    </source>
</evidence>
<keyword evidence="1" id="KW-0547">Nucleotide-binding</keyword>
<reference evidence="3 4" key="1">
    <citation type="submission" date="2018-09" db="EMBL/GenBank/DDBJ databases">
        <title>A high-quality reference genome of wild soybean provides a powerful tool to mine soybean genomes.</title>
        <authorList>
            <person name="Xie M."/>
            <person name="Chung C.Y.L."/>
            <person name="Li M.-W."/>
            <person name="Wong F.-L."/>
            <person name="Chan T.-F."/>
            <person name="Lam H.-M."/>
        </authorList>
    </citation>
    <scope>NUCLEOTIDE SEQUENCE [LARGE SCALE GENOMIC DNA]</scope>
    <source>
        <strain evidence="4">cv. W05</strain>
        <tissue evidence="3">Hypocotyl of etiolated seedlings</tissue>
    </source>
</reference>
<gene>
    <name evidence="3" type="ORF">D0Y65_049724</name>
</gene>
<proteinExistence type="predicted"/>
<keyword evidence="4" id="KW-1185">Reference proteome</keyword>
<dbReference type="PROSITE" id="PS50011">
    <property type="entry name" value="PROTEIN_KINASE_DOM"/>
    <property type="match status" value="1"/>
</dbReference>
<evidence type="ECO:0000256" key="1">
    <source>
        <dbReference type="PROSITE-ProRule" id="PRU10141"/>
    </source>
</evidence>
<sequence>MFRVSDNKSSKHVPQIGKMLLNCLGFCGSMNITHTSSSQRKYPTVIEELCHQFSLADLRKSTNNFDQNRVIGRGLFSEVYKGSVQHKGASDYTVAVKRFNERGLEAFKKEIELLCQLFHPNCVSIIGFCNHIKEKIIVYEYMSNGSLADYLQGGDAEALSWKKRLEICIGVARGLHYLHTGAKRSVFHCILSPSTILLDDHLKPKLAGFGVNVQGSRFMTKKKQIKLDLITGTFGYMATEYAINGTVTDKCDVFSFGMVLLEVVCGRQYLIHPRETEFLEKPVEEKIDANIKGKIAPECWQVFIDIAHRCVKHEPDERPIIGEVEVELEHALLLQEQADITNTNGEYSLLSKTVIDLKLVREYFEQALFHQEDIT</sequence>
<dbReference type="Gene3D" id="1.10.510.10">
    <property type="entry name" value="Transferase(Phosphotransferase) domain 1"/>
    <property type="match status" value="1"/>
</dbReference>
<dbReference type="PANTHER" id="PTHR27003:SF303">
    <property type="entry name" value="TYROSINE KINASE FAMILY PROTEIN"/>
    <property type="match status" value="1"/>
</dbReference>
<dbReference type="Proteomes" id="UP000289340">
    <property type="component" value="Chromosome 18"/>
</dbReference>
<dbReference type="InterPro" id="IPR001245">
    <property type="entry name" value="Ser-Thr/Tyr_kinase_cat_dom"/>
</dbReference>
<dbReference type="GO" id="GO:0005524">
    <property type="term" value="F:ATP binding"/>
    <property type="evidence" value="ECO:0007669"/>
    <property type="project" value="UniProtKB-UniRule"/>
</dbReference>
<dbReference type="InterPro" id="IPR017441">
    <property type="entry name" value="Protein_kinase_ATP_BS"/>
</dbReference>
<dbReference type="Gene3D" id="3.30.200.20">
    <property type="entry name" value="Phosphorylase Kinase, domain 1"/>
    <property type="match status" value="1"/>
</dbReference>
<dbReference type="AlphaFoldDB" id="A0A445FYA8"/>
<dbReference type="PANTHER" id="PTHR27003">
    <property type="entry name" value="OS07G0166700 PROTEIN"/>
    <property type="match status" value="1"/>
</dbReference>
<dbReference type="PROSITE" id="PS00107">
    <property type="entry name" value="PROTEIN_KINASE_ATP"/>
    <property type="match status" value="1"/>
</dbReference>